<evidence type="ECO:0000256" key="2">
    <source>
        <dbReference type="ARBA" id="ARBA00022692"/>
    </source>
</evidence>
<dbReference type="GO" id="GO:0016020">
    <property type="term" value="C:membrane"/>
    <property type="evidence" value="ECO:0007669"/>
    <property type="project" value="UniProtKB-SubCell"/>
</dbReference>
<name>K3WDF2_GLOUD</name>
<dbReference type="EMBL" id="GL376628">
    <property type="status" value="NOT_ANNOTATED_CDS"/>
    <property type="molecule type" value="Genomic_DNA"/>
</dbReference>
<evidence type="ECO:0000259" key="7">
    <source>
        <dbReference type="Pfam" id="PF04547"/>
    </source>
</evidence>
<feature type="compositionally biased region" description="Basic and acidic residues" evidence="5">
    <location>
        <begin position="773"/>
        <end position="783"/>
    </location>
</feature>
<feature type="transmembrane region" description="Helical" evidence="6">
    <location>
        <begin position="275"/>
        <end position="292"/>
    </location>
</feature>
<reference evidence="9" key="2">
    <citation type="submission" date="2010-04" db="EMBL/GenBank/DDBJ databases">
        <authorList>
            <person name="Buell R."/>
            <person name="Hamilton J."/>
            <person name="Hostetler J."/>
        </authorList>
    </citation>
    <scope>NUCLEOTIDE SEQUENCE [LARGE SCALE GENOMIC DNA]</scope>
    <source>
        <strain evidence="9">DAOM:BR144</strain>
    </source>
</reference>
<keyword evidence="4 6" id="KW-0472">Membrane</keyword>
<dbReference type="AlphaFoldDB" id="K3WDF2"/>
<dbReference type="Pfam" id="PF04547">
    <property type="entry name" value="Anoctamin"/>
    <property type="match status" value="1"/>
</dbReference>
<evidence type="ECO:0000256" key="6">
    <source>
        <dbReference type="SAM" id="Phobius"/>
    </source>
</evidence>
<dbReference type="Proteomes" id="UP000019132">
    <property type="component" value="Unassembled WGS sequence"/>
</dbReference>
<organism evidence="8 9">
    <name type="scientific">Globisporangium ultimum (strain ATCC 200006 / CBS 805.95 / DAOM BR144)</name>
    <name type="common">Pythium ultimum</name>
    <dbReference type="NCBI Taxonomy" id="431595"/>
    <lineage>
        <taxon>Eukaryota</taxon>
        <taxon>Sar</taxon>
        <taxon>Stramenopiles</taxon>
        <taxon>Oomycota</taxon>
        <taxon>Peronosporomycetes</taxon>
        <taxon>Pythiales</taxon>
        <taxon>Pythiaceae</taxon>
        <taxon>Globisporangium</taxon>
    </lineage>
</organism>
<accession>K3WDF2</accession>
<evidence type="ECO:0000313" key="8">
    <source>
        <dbReference type="EnsemblProtists" id="PYU1_T002993"/>
    </source>
</evidence>
<sequence>MNSAYFILLIQASDEVVNAYLNSFRFHLWMEHGAVADMEDDIVRRNDHPPTPAERVQIVDYIIEQRANITIRDPWIHDMFPMHDKQLTDKLISRWITSWRVLDLVDRKILKLLRYNFGEKVSYYFAFFNYYNRALIPIAIIGVVLQFLHGVIPTATYMRILPFWGIGVSVIWSFTFLKTWERANATMQFEWNKKLHVKQIEYANKFFYGEKKVNSLTGELEVVYPAWRRLPKYLCVIVFMLFQTVIMLILVAIWVTIYEMLKAKYTESHIFSTQWFLILLEGIVFGLFVDVIQWNMVVTKMGALFTHWENYRTEEQYERSLIRKLFLLDFLNYYTWFFSLAFVFVIPGFGDYLTNSLNRMMFGDAMNCCFGPYVDQHGTCIMCPLGPKDATCIECVGVFTFDRHHVDLSAMFVTPIVVTQLLNIALGVLMPKLVRMRREHAQESADAEAQKRVMETGSMKILGSLDYEDKKSSQFGNKSSARYLEYTASEIEVLNKKAREILFDSEQDSYDPYNDFHAMTVQYGFTVMFSILWPLMPFACFLINILKFRTDGYRLCKTLKRPIPRRANGIGAWKGILTVYAYIAVIVNVLLICISTGALEFFDETCVRDIENQLEKQGKTLNDFVLGPDFGCLHVTWRLLVILILEHILLGFAYLIMTRVPKVPDWIHVVMNARENQFKELLRAHEQDLFPAGSGQKEVISGRARGATSSADESATKERGVLLSESRIDITDIVNRTSRAIDPELLARRNISVDSITPVSERDVSDLEIPVSDGHRAKAREQLARQWSATSD</sequence>
<feature type="transmembrane region" description="Helical" evidence="6">
    <location>
        <begin position="233"/>
        <end position="255"/>
    </location>
</feature>
<evidence type="ECO:0000256" key="1">
    <source>
        <dbReference type="ARBA" id="ARBA00004141"/>
    </source>
</evidence>
<evidence type="ECO:0000256" key="5">
    <source>
        <dbReference type="SAM" id="MobiDB-lite"/>
    </source>
</evidence>
<keyword evidence="9" id="KW-1185">Reference proteome</keyword>
<keyword evidence="2 6" id="KW-0812">Transmembrane</keyword>
<dbReference type="VEuPathDB" id="FungiDB:PYU1_G002990"/>
<dbReference type="PANTHER" id="PTHR12308:SF73">
    <property type="entry name" value="ANOCTAMIN"/>
    <property type="match status" value="1"/>
</dbReference>
<feature type="region of interest" description="Disordered" evidence="5">
    <location>
        <begin position="773"/>
        <end position="792"/>
    </location>
</feature>
<feature type="transmembrane region" description="Helical" evidence="6">
    <location>
        <begin position="408"/>
        <end position="429"/>
    </location>
</feature>
<evidence type="ECO:0000256" key="3">
    <source>
        <dbReference type="ARBA" id="ARBA00022989"/>
    </source>
</evidence>
<evidence type="ECO:0000313" key="9">
    <source>
        <dbReference type="Proteomes" id="UP000019132"/>
    </source>
</evidence>
<dbReference type="HOGENOM" id="CLU_013208_0_0_1"/>
<dbReference type="InterPro" id="IPR007632">
    <property type="entry name" value="Anoctamin"/>
</dbReference>
<reference evidence="9" key="1">
    <citation type="journal article" date="2010" name="Genome Biol.">
        <title>Genome sequence of the necrotrophic plant pathogen Pythium ultimum reveals original pathogenicity mechanisms and effector repertoire.</title>
        <authorList>
            <person name="Levesque C.A."/>
            <person name="Brouwer H."/>
            <person name="Cano L."/>
            <person name="Hamilton J.P."/>
            <person name="Holt C."/>
            <person name="Huitema E."/>
            <person name="Raffaele S."/>
            <person name="Robideau G.P."/>
            <person name="Thines M."/>
            <person name="Win J."/>
            <person name="Zerillo M.M."/>
            <person name="Beakes G.W."/>
            <person name="Boore J.L."/>
            <person name="Busam D."/>
            <person name="Dumas B."/>
            <person name="Ferriera S."/>
            <person name="Fuerstenberg S.I."/>
            <person name="Gachon C.M."/>
            <person name="Gaulin E."/>
            <person name="Govers F."/>
            <person name="Grenville-Briggs L."/>
            <person name="Horner N."/>
            <person name="Hostetler J."/>
            <person name="Jiang R.H."/>
            <person name="Johnson J."/>
            <person name="Krajaejun T."/>
            <person name="Lin H."/>
            <person name="Meijer H.J."/>
            <person name="Moore B."/>
            <person name="Morris P."/>
            <person name="Phuntmart V."/>
            <person name="Puiu D."/>
            <person name="Shetty J."/>
            <person name="Stajich J.E."/>
            <person name="Tripathy S."/>
            <person name="Wawra S."/>
            <person name="van West P."/>
            <person name="Whitty B.R."/>
            <person name="Coutinho P.M."/>
            <person name="Henrissat B."/>
            <person name="Martin F."/>
            <person name="Thomas P.D."/>
            <person name="Tyler B.M."/>
            <person name="De Vries R.P."/>
            <person name="Kamoun S."/>
            <person name="Yandell M."/>
            <person name="Tisserat N."/>
            <person name="Buell C.R."/>
        </authorList>
    </citation>
    <scope>NUCLEOTIDE SEQUENCE</scope>
    <source>
        <strain evidence="9">DAOM:BR144</strain>
    </source>
</reference>
<comment type="subcellular location">
    <subcellularLocation>
        <location evidence="1">Membrane</location>
        <topology evidence="1">Multi-pass membrane protein</topology>
    </subcellularLocation>
</comment>
<dbReference type="GO" id="GO:0005254">
    <property type="term" value="F:chloride channel activity"/>
    <property type="evidence" value="ECO:0007669"/>
    <property type="project" value="TreeGrafter"/>
</dbReference>
<reference evidence="8" key="3">
    <citation type="submission" date="2015-02" db="UniProtKB">
        <authorList>
            <consortium name="EnsemblProtists"/>
        </authorList>
    </citation>
    <scope>IDENTIFICATION</scope>
    <source>
        <strain evidence="8">DAOM BR144</strain>
    </source>
</reference>
<dbReference type="eggNOG" id="KOG2513">
    <property type="taxonomic scope" value="Eukaryota"/>
</dbReference>
<dbReference type="OMA" id="KYFCVFL"/>
<feature type="transmembrane region" description="Helical" evidence="6">
    <location>
        <begin position="330"/>
        <end position="350"/>
    </location>
</feature>
<evidence type="ECO:0000256" key="4">
    <source>
        <dbReference type="ARBA" id="ARBA00023136"/>
    </source>
</evidence>
<feature type="transmembrane region" description="Helical" evidence="6">
    <location>
        <begin position="130"/>
        <end position="148"/>
    </location>
</feature>
<feature type="transmembrane region" description="Helical" evidence="6">
    <location>
        <begin position="160"/>
        <end position="177"/>
    </location>
</feature>
<dbReference type="InterPro" id="IPR049452">
    <property type="entry name" value="Anoctamin_TM"/>
</dbReference>
<dbReference type="InParanoid" id="K3WDF2"/>
<proteinExistence type="predicted"/>
<feature type="transmembrane region" description="Helical" evidence="6">
    <location>
        <begin position="635"/>
        <end position="657"/>
    </location>
</feature>
<feature type="domain" description="Anoctamin transmembrane" evidence="7">
    <location>
        <begin position="114"/>
        <end position="671"/>
    </location>
</feature>
<keyword evidence="3 6" id="KW-1133">Transmembrane helix</keyword>
<protein>
    <recommendedName>
        <fullName evidence="7">Anoctamin transmembrane domain-containing protein</fullName>
    </recommendedName>
</protein>
<dbReference type="PANTHER" id="PTHR12308">
    <property type="entry name" value="ANOCTAMIN"/>
    <property type="match status" value="1"/>
</dbReference>
<dbReference type="EnsemblProtists" id="PYU1_T002993">
    <property type="protein sequence ID" value="PYU1_T002993"/>
    <property type="gene ID" value="PYU1_G002990"/>
</dbReference>
<feature type="transmembrane region" description="Helical" evidence="6">
    <location>
        <begin position="575"/>
        <end position="599"/>
    </location>
</feature>